<evidence type="ECO:0000313" key="4">
    <source>
        <dbReference type="Proteomes" id="UP000078561"/>
    </source>
</evidence>
<dbReference type="InParanoid" id="A0A163K7G4"/>
<reference evidence="3" key="1">
    <citation type="submission" date="2016-04" db="EMBL/GenBank/DDBJ databases">
        <authorList>
            <person name="Evans L.H."/>
            <person name="Alamgir A."/>
            <person name="Owens N."/>
            <person name="Weber N.D."/>
            <person name="Virtaneva K."/>
            <person name="Barbian K."/>
            <person name="Babar A."/>
            <person name="Rosenke K."/>
        </authorList>
    </citation>
    <scope>NUCLEOTIDE SEQUENCE [LARGE SCALE GENOMIC DNA]</scope>
    <source>
        <strain evidence="3">CBS 101.48</strain>
    </source>
</reference>
<gene>
    <name evidence="3" type="primary">ABSGL_14339.1 scaffold 14385</name>
</gene>
<feature type="compositionally biased region" description="Polar residues" evidence="2">
    <location>
        <begin position="407"/>
        <end position="418"/>
    </location>
</feature>
<dbReference type="AlphaFoldDB" id="A0A163K7G4"/>
<feature type="coiled-coil region" evidence="1">
    <location>
        <begin position="240"/>
        <end position="302"/>
    </location>
</feature>
<accession>A0A163K7G4</accession>
<feature type="region of interest" description="Disordered" evidence="2">
    <location>
        <begin position="1"/>
        <end position="45"/>
    </location>
</feature>
<evidence type="ECO:0000313" key="3">
    <source>
        <dbReference type="EMBL" id="SAM08676.1"/>
    </source>
</evidence>
<feature type="compositionally biased region" description="Polar residues" evidence="2">
    <location>
        <begin position="203"/>
        <end position="231"/>
    </location>
</feature>
<feature type="region of interest" description="Disordered" evidence="2">
    <location>
        <begin position="326"/>
        <end position="348"/>
    </location>
</feature>
<evidence type="ECO:0000256" key="2">
    <source>
        <dbReference type="SAM" id="MobiDB-lite"/>
    </source>
</evidence>
<feature type="compositionally biased region" description="Polar residues" evidence="2">
    <location>
        <begin position="327"/>
        <end position="341"/>
    </location>
</feature>
<proteinExistence type="predicted"/>
<feature type="region of interest" description="Disordered" evidence="2">
    <location>
        <begin position="405"/>
        <end position="431"/>
    </location>
</feature>
<feature type="compositionally biased region" description="Polar residues" evidence="2">
    <location>
        <begin position="71"/>
        <end position="85"/>
    </location>
</feature>
<protein>
    <submittedName>
        <fullName evidence="3">Uncharacterized protein</fullName>
    </submittedName>
</protein>
<dbReference type="EMBL" id="LT554895">
    <property type="protein sequence ID" value="SAM08676.1"/>
    <property type="molecule type" value="Genomic_DNA"/>
</dbReference>
<evidence type="ECO:0000256" key="1">
    <source>
        <dbReference type="SAM" id="Coils"/>
    </source>
</evidence>
<name>A0A163K7G4_ABSGL</name>
<organism evidence="3">
    <name type="scientific">Absidia glauca</name>
    <name type="common">Pin mould</name>
    <dbReference type="NCBI Taxonomy" id="4829"/>
    <lineage>
        <taxon>Eukaryota</taxon>
        <taxon>Fungi</taxon>
        <taxon>Fungi incertae sedis</taxon>
        <taxon>Mucoromycota</taxon>
        <taxon>Mucoromycotina</taxon>
        <taxon>Mucoromycetes</taxon>
        <taxon>Mucorales</taxon>
        <taxon>Cunninghamellaceae</taxon>
        <taxon>Absidia</taxon>
    </lineage>
</organism>
<feature type="region of interest" description="Disordered" evidence="2">
    <location>
        <begin position="195"/>
        <end position="234"/>
    </location>
</feature>
<keyword evidence="1" id="KW-0175">Coiled coil</keyword>
<dbReference type="OrthoDB" id="2290915at2759"/>
<feature type="region of interest" description="Disordered" evidence="2">
    <location>
        <begin position="58"/>
        <end position="85"/>
    </location>
</feature>
<feature type="compositionally biased region" description="Polar residues" evidence="2">
    <location>
        <begin position="27"/>
        <end position="45"/>
    </location>
</feature>
<sequence>MTSQTISCLPPSPIDLSSPHSRKETSLHINTKQGPHDNLNSNSNSNVFWKEPTSLFSPPLSPLTPHHQDRPLSSSGNRKKQGSMSWQQWDHVDIEKLTLENAKLKRSNRLLKVDREDWLEQRIRPLDQHIRDLTAANVRWQRAAKLLQQDLLDSQQQMEDWKHKQVIQMPQMGCEYQFLVDMIYQLQTQINGQTLSKERNGSARISTPNDVAPSKTTKSNGQLHRSPMTTPTDDKDWKEISVLLDRIQALETNLDATLRQLDAKQQNEDRLKCELLAKDQVIRLLEKDYDGLTAQIQTLRHMVNQDGAQQLDTPLANEAAFAPMDQIQGNESGMTTDSTPSDDYGADGSSDRGFCDDGASILDKTRAVDRLLPGGNNTKGSDGCQENAATFDKLPCDQVPVDHRRTLSSGHSSTSTAITDPPSKRWTTGSLPSTSDCFIPPSPMDSTSLPGTFISQAPTLADNEEGAAMIPSLIMGHEPFAPFVLLTFLLGIFTKMGIKDDWLIPITLLALCSGYLWRGAFCGIHIKVNF</sequence>
<keyword evidence="4" id="KW-1185">Reference proteome</keyword>
<dbReference type="STRING" id="4829.A0A163K7G4"/>
<dbReference type="Proteomes" id="UP000078561">
    <property type="component" value="Unassembled WGS sequence"/>
</dbReference>